<feature type="active site" description="Proton donor" evidence="1">
    <location>
        <position position="82"/>
    </location>
</feature>
<dbReference type="InterPro" id="IPR013785">
    <property type="entry name" value="Aldolase_TIM"/>
</dbReference>
<reference evidence="4" key="1">
    <citation type="submission" date="2017-11" db="EMBL/GenBank/DDBJ databases">
        <title>Three new genomes from thermophilic consortium.</title>
        <authorList>
            <person name="Quaggio R."/>
            <person name="Amgarten D."/>
            <person name="Setubal J.C."/>
        </authorList>
    </citation>
    <scope>NUCLEOTIDE SEQUENCE</scope>
    <source>
        <strain evidence="4">ZCTH01-B2</strain>
    </source>
</reference>
<dbReference type="PIRSF" id="PIRSF001359">
    <property type="entry name" value="F_bP_aldolase_II"/>
    <property type="match status" value="1"/>
</dbReference>
<feature type="binding site" evidence="3">
    <location>
        <position position="104"/>
    </location>
    <ligand>
        <name>Zn(2+)</name>
        <dbReference type="ChEBI" id="CHEBI:29105"/>
        <label>2</label>
    </ligand>
</feature>
<comment type="cofactor">
    <cofactor evidence="3">
        <name>Zn(2+)</name>
        <dbReference type="ChEBI" id="CHEBI:29105"/>
    </cofactor>
    <text evidence="3">Binds 2 Zn(2+) ions per subunit. One is catalytic and the other provides a structural contribution.</text>
</comment>
<protein>
    <submittedName>
        <fullName evidence="4">Tagatose-bisphosphate aldolase</fullName>
    </submittedName>
</protein>
<dbReference type="Proteomes" id="UP000732377">
    <property type="component" value="Unassembled WGS sequence"/>
</dbReference>
<feature type="binding site" evidence="3">
    <location>
        <position position="180"/>
    </location>
    <ligand>
        <name>Zn(2+)</name>
        <dbReference type="ChEBI" id="CHEBI:29105"/>
        <label>1</label>
        <note>catalytic</note>
    </ligand>
</feature>
<keyword evidence="3" id="KW-0479">Metal-binding</keyword>
<organism evidence="4 5">
    <name type="scientific">Symbiobacterium thermophilum</name>
    <dbReference type="NCBI Taxonomy" id="2734"/>
    <lineage>
        <taxon>Bacteria</taxon>
        <taxon>Bacillati</taxon>
        <taxon>Bacillota</taxon>
        <taxon>Clostridia</taxon>
        <taxon>Eubacteriales</taxon>
        <taxon>Symbiobacteriaceae</taxon>
        <taxon>Symbiobacterium</taxon>
    </lineage>
</organism>
<feature type="binding site" evidence="2">
    <location>
        <begin position="230"/>
        <end position="233"/>
    </location>
    <ligand>
        <name>dihydroxyacetone phosphate</name>
        <dbReference type="ChEBI" id="CHEBI:57642"/>
    </ligand>
</feature>
<gene>
    <name evidence="4" type="primary">kbaY</name>
    <name evidence="4" type="synonym">agaY</name>
    <name evidence="4" type="ORF">CWE10_01600</name>
</gene>
<proteinExistence type="predicted"/>
<name>A0A953I6L2_SYMTR</name>
<dbReference type="RefSeq" id="WP_273377591.1">
    <property type="nucleotide sequence ID" value="NZ_PIUK01000006.1"/>
</dbReference>
<dbReference type="Gene3D" id="3.20.20.70">
    <property type="entry name" value="Aldolase class I"/>
    <property type="match status" value="1"/>
</dbReference>
<feature type="binding site" evidence="3">
    <location>
        <position position="208"/>
    </location>
    <ligand>
        <name>Zn(2+)</name>
        <dbReference type="ChEBI" id="CHEBI:29105"/>
        <label>1</label>
        <note>catalytic</note>
    </ligand>
</feature>
<feature type="binding site" evidence="3">
    <location>
        <position position="83"/>
    </location>
    <ligand>
        <name>Zn(2+)</name>
        <dbReference type="ChEBI" id="CHEBI:29105"/>
        <label>1</label>
        <note>catalytic</note>
    </ligand>
</feature>
<accession>A0A953I6L2</accession>
<dbReference type="GO" id="GO:0005975">
    <property type="term" value="P:carbohydrate metabolic process"/>
    <property type="evidence" value="ECO:0007669"/>
    <property type="project" value="InterPro"/>
</dbReference>
<dbReference type="GO" id="GO:0016832">
    <property type="term" value="F:aldehyde-lyase activity"/>
    <property type="evidence" value="ECO:0007669"/>
    <property type="project" value="InterPro"/>
</dbReference>
<evidence type="ECO:0000256" key="3">
    <source>
        <dbReference type="PIRSR" id="PIRSR001359-3"/>
    </source>
</evidence>
<dbReference type="PANTHER" id="PTHR30304:SF0">
    <property type="entry name" value="D-TAGATOSE-1,6-BISPHOSPHATE ALDOLASE SUBUNIT GATY-RELATED"/>
    <property type="match status" value="1"/>
</dbReference>
<dbReference type="GO" id="GO:0008270">
    <property type="term" value="F:zinc ion binding"/>
    <property type="evidence" value="ECO:0007669"/>
    <property type="project" value="InterPro"/>
</dbReference>
<feature type="binding site" evidence="3">
    <location>
        <position position="134"/>
    </location>
    <ligand>
        <name>Zn(2+)</name>
        <dbReference type="ChEBI" id="CHEBI:29105"/>
        <label>2</label>
    </ligand>
</feature>
<dbReference type="NCBIfam" id="TIGR00167">
    <property type="entry name" value="cbbA"/>
    <property type="match status" value="1"/>
</dbReference>
<evidence type="ECO:0000313" key="4">
    <source>
        <dbReference type="EMBL" id="MBY6274904.1"/>
    </source>
</evidence>
<dbReference type="CDD" id="cd00947">
    <property type="entry name" value="TBP_aldolase_IIB"/>
    <property type="match status" value="1"/>
</dbReference>
<dbReference type="InterPro" id="IPR050246">
    <property type="entry name" value="Class_II_FBP_aldolase"/>
</dbReference>
<dbReference type="AlphaFoldDB" id="A0A953I6L2"/>
<dbReference type="InterPro" id="IPR000771">
    <property type="entry name" value="FBA_II"/>
</dbReference>
<evidence type="ECO:0000256" key="1">
    <source>
        <dbReference type="PIRSR" id="PIRSR001359-1"/>
    </source>
</evidence>
<feature type="binding site" evidence="2">
    <location>
        <position position="181"/>
    </location>
    <ligand>
        <name>dihydroxyacetone phosphate</name>
        <dbReference type="ChEBI" id="CHEBI:57642"/>
    </ligand>
</feature>
<dbReference type="PROSITE" id="PS00602">
    <property type="entry name" value="ALDOLASE_CLASS_II_1"/>
    <property type="match status" value="1"/>
</dbReference>
<dbReference type="Pfam" id="PF01116">
    <property type="entry name" value="F_bP_aldolase"/>
    <property type="match status" value="1"/>
</dbReference>
<sequence>MALVTLKEALAQAEAGGYAVPAINVHSLEVLPAVLQVAAEERSPVILQFTEGTLKFCGYDNVRVLAGHLARVTPVPVVLHQDHGASYEVAVRAIQAGFSSVMIDASHLPLEQNIAATRKVVELAHACGVSVEAELGRVPGQEEEVVVSEAEATYTDPAEAARFVAETGVDALAVAVGTAHGFYKWEPKLAHDRIAAIREAVRIPLVLHGGSGVPDAEVQRAIRMGIRKVNVSTEGKYAWAQALRQSLADQPGEFDPRPLLTPALKAVQEVVRAKIRMVGSHGKA</sequence>
<dbReference type="EMBL" id="PIUK01000006">
    <property type="protein sequence ID" value="MBY6274904.1"/>
    <property type="molecule type" value="Genomic_DNA"/>
</dbReference>
<dbReference type="PANTHER" id="PTHR30304">
    <property type="entry name" value="D-TAGATOSE-1,6-BISPHOSPHATE ALDOLASE"/>
    <property type="match status" value="1"/>
</dbReference>
<evidence type="ECO:0000256" key="2">
    <source>
        <dbReference type="PIRSR" id="PIRSR001359-2"/>
    </source>
</evidence>
<dbReference type="SUPFAM" id="SSF51569">
    <property type="entry name" value="Aldolase"/>
    <property type="match status" value="1"/>
</dbReference>
<feature type="binding site" evidence="2">
    <location>
        <begin position="209"/>
        <end position="211"/>
    </location>
    <ligand>
        <name>dihydroxyacetone phosphate</name>
        <dbReference type="ChEBI" id="CHEBI:57642"/>
    </ligand>
</feature>
<evidence type="ECO:0000313" key="5">
    <source>
        <dbReference type="Proteomes" id="UP000732377"/>
    </source>
</evidence>
<keyword evidence="3" id="KW-0862">Zinc</keyword>
<comment type="caution">
    <text evidence="4">The sequence shown here is derived from an EMBL/GenBank/DDBJ whole genome shotgun (WGS) entry which is preliminary data.</text>
</comment>